<evidence type="ECO:0000256" key="1">
    <source>
        <dbReference type="SAM" id="Phobius"/>
    </source>
</evidence>
<name>A0A5C5YH30_9BACT</name>
<keyword evidence="1" id="KW-0812">Transmembrane</keyword>
<dbReference type="OrthoDB" id="9904922at2"/>
<comment type="caution">
    <text evidence="2">The sequence shown here is derived from an EMBL/GenBank/DDBJ whole genome shotgun (WGS) entry which is preliminary data.</text>
</comment>
<sequence length="123" mass="13636">MRHPYFAPIACIVLGLVVIAGSSVVQRLPKTDAGWTLEQEAELREAADQLVEFDQNEVAPDDPQRQDVQTRYDALYEELKQARGGSLMAAMILQMLGVGLGLVGSVWLILRQNQAEDRQAERG</sequence>
<dbReference type="RefSeq" id="WP_146588897.1">
    <property type="nucleotide sequence ID" value="NZ_SJPO01000008.1"/>
</dbReference>
<dbReference type="AlphaFoldDB" id="A0A5C5YH30"/>
<proteinExistence type="predicted"/>
<dbReference type="Proteomes" id="UP000318478">
    <property type="component" value="Unassembled WGS sequence"/>
</dbReference>
<gene>
    <name evidence="2" type="ORF">Pla123a_33110</name>
</gene>
<organism evidence="2 3">
    <name type="scientific">Posidoniimonas polymericola</name>
    <dbReference type="NCBI Taxonomy" id="2528002"/>
    <lineage>
        <taxon>Bacteria</taxon>
        <taxon>Pseudomonadati</taxon>
        <taxon>Planctomycetota</taxon>
        <taxon>Planctomycetia</taxon>
        <taxon>Pirellulales</taxon>
        <taxon>Lacipirellulaceae</taxon>
        <taxon>Posidoniimonas</taxon>
    </lineage>
</organism>
<reference evidence="2 3" key="1">
    <citation type="submission" date="2019-02" db="EMBL/GenBank/DDBJ databases">
        <title>Deep-cultivation of Planctomycetes and their phenomic and genomic characterization uncovers novel biology.</title>
        <authorList>
            <person name="Wiegand S."/>
            <person name="Jogler M."/>
            <person name="Boedeker C."/>
            <person name="Pinto D."/>
            <person name="Vollmers J."/>
            <person name="Rivas-Marin E."/>
            <person name="Kohn T."/>
            <person name="Peeters S.H."/>
            <person name="Heuer A."/>
            <person name="Rast P."/>
            <person name="Oberbeckmann S."/>
            <person name="Bunk B."/>
            <person name="Jeske O."/>
            <person name="Meyerdierks A."/>
            <person name="Storesund J.E."/>
            <person name="Kallscheuer N."/>
            <person name="Luecker S."/>
            <person name="Lage O.M."/>
            <person name="Pohl T."/>
            <person name="Merkel B.J."/>
            <person name="Hornburger P."/>
            <person name="Mueller R.-W."/>
            <person name="Bruemmer F."/>
            <person name="Labrenz M."/>
            <person name="Spormann A.M."/>
            <person name="Op Den Camp H."/>
            <person name="Overmann J."/>
            <person name="Amann R."/>
            <person name="Jetten M.S.M."/>
            <person name="Mascher T."/>
            <person name="Medema M.H."/>
            <person name="Devos D.P."/>
            <person name="Kaster A.-K."/>
            <person name="Ovreas L."/>
            <person name="Rohde M."/>
            <person name="Galperin M.Y."/>
            <person name="Jogler C."/>
        </authorList>
    </citation>
    <scope>NUCLEOTIDE SEQUENCE [LARGE SCALE GENOMIC DNA]</scope>
    <source>
        <strain evidence="2 3">Pla123a</strain>
    </source>
</reference>
<protein>
    <submittedName>
        <fullName evidence="2">Uncharacterized protein</fullName>
    </submittedName>
</protein>
<keyword evidence="1" id="KW-1133">Transmembrane helix</keyword>
<accession>A0A5C5YH30</accession>
<evidence type="ECO:0000313" key="3">
    <source>
        <dbReference type="Proteomes" id="UP000318478"/>
    </source>
</evidence>
<evidence type="ECO:0000313" key="2">
    <source>
        <dbReference type="EMBL" id="TWT74488.1"/>
    </source>
</evidence>
<feature type="transmembrane region" description="Helical" evidence="1">
    <location>
        <begin position="87"/>
        <end position="110"/>
    </location>
</feature>
<keyword evidence="3" id="KW-1185">Reference proteome</keyword>
<keyword evidence="1" id="KW-0472">Membrane</keyword>
<dbReference type="EMBL" id="SJPO01000008">
    <property type="protein sequence ID" value="TWT74488.1"/>
    <property type="molecule type" value="Genomic_DNA"/>
</dbReference>